<protein>
    <submittedName>
        <fullName evidence="2">C4-dicarboxylate ABC transporter substrate-binding protein</fullName>
    </submittedName>
    <submittedName>
        <fullName evidence="3">TAXI family TRAP transporter solute-binding subunit</fullName>
    </submittedName>
</protein>
<dbReference type="AlphaFoldDB" id="A0A1S2LCC9"/>
<proteinExistence type="predicted"/>
<dbReference type="PANTHER" id="PTHR42941">
    <property type="entry name" value="SLL1037 PROTEIN"/>
    <property type="match status" value="1"/>
</dbReference>
<dbReference type="Pfam" id="PF16868">
    <property type="entry name" value="NMT1_3"/>
    <property type="match status" value="1"/>
</dbReference>
<dbReference type="EMBL" id="LQXD01000148">
    <property type="protein sequence ID" value="OIJ10051.1"/>
    <property type="molecule type" value="Genomic_DNA"/>
</dbReference>
<organism evidence="2 4">
    <name type="scientific">Anaerobacillus isosaccharinicus</name>
    <dbReference type="NCBI Taxonomy" id="1532552"/>
    <lineage>
        <taxon>Bacteria</taxon>
        <taxon>Bacillati</taxon>
        <taxon>Bacillota</taxon>
        <taxon>Bacilli</taxon>
        <taxon>Bacillales</taxon>
        <taxon>Bacillaceae</taxon>
        <taxon>Anaerobacillus</taxon>
    </lineage>
</organism>
<dbReference type="InterPro" id="IPR011852">
    <property type="entry name" value="TRAP_TAXI"/>
</dbReference>
<keyword evidence="4" id="KW-1185">Reference proteome</keyword>
<dbReference type="SUPFAM" id="SSF53850">
    <property type="entry name" value="Periplasmic binding protein-like II"/>
    <property type="match status" value="1"/>
</dbReference>
<dbReference type="OrthoDB" id="9776669at2"/>
<sequence>MKKYSLLLVLLLAVGTVLAACGSSDSGGDGEWVKDVTVLTGGEQGVYFPLGGAMARIISENVDGVTATGVTSGASVVNSNDINDGKAELGLVQNDIAFYAHEGTNMFENVTNNFYGIATLYPEVVQIVTSADSGIQTVEDLKGKRVAVGDQGSGSEANAKQILDAHGITYDDLNIEFMSFGDAAGGIQDGNIDAAFITAGTPTGAIEALKASREVRIVSINPDKIKELTDKYPYYTHFDLPSSVYGTSSDATTVAVQAMIIVSKSLSEDQVYEMTKAIFENLDVIEATHARGKDITLATALDGMSIELHPGAKRYFDEAK</sequence>
<reference evidence="2 4" key="1">
    <citation type="submission" date="2016-10" db="EMBL/GenBank/DDBJ databases">
        <title>Draft genome sequences of four alkaliphilic bacteria belonging to the Anaerobacillus genus.</title>
        <authorList>
            <person name="Bassil N.M."/>
            <person name="Lloyd J.R."/>
        </authorList>
    </citation>
    <scope>NUCLEOTIDE SEQUENCE [LARGE SCALE GENOMIC DNA]</scope>
    <source>
        <strain evidence="2 4">NB2006</strain>
    </source>
</reference>
<dbReference type="PROSITE" id="PS51257">
    <property type="entry name" value="PROKAR_LIPOPROTEIN"/>
    <property type="match status" value="1"/>
</dbReference>
<dbReference type="CDD" id="cd13567">
    <property type="entry name" value="PBP2_TtGluBP"/>
    <property type="match status" value="1"/>
</dbReference>
<reference evidence="3" key="4">
    <citation type="submission" date="2020-10" db="EMBL/GenBank/DDBJ databases">
        <authorList>
            <person name="Bassil N.M."/>
            <person name="Lloyd J.R."/>
        </authorList>
    </citation>
    <scope>NUCLEOTIDE SEQUENCE</scope>
    <source>
        <strain evidence="3">NB2006</strain>
    </source>
</reference>
<evidence type="ECO:0000313" key="2">
    <source>
        <dbReference type="EMBL" id="OIJ10051.1"/>
    </source>
</evidence>
<evidence type="ECO:0000256" key="1">
    <source>
        <dbReference type="SAM" id="SignalP"/>
    </source>
</evidence>
<dbReference type="KEGG" id="aia:AWH56_003585"/>
<reference evidence="3 4" key="2">
    <citation type="journal article" date="2017" name="Genome Announc.">
        <title>Draft Genome Sequences of Four Alkaliphilic Bacteria Belonging to the Anaerobacillus Genus.</title>
        <authorList>
            <person name="Bassil N.M."/>
            <person name="Lloyd J.R."/>
        </authorList>
    </citation>
    <scope>NUCLEOTIDE SEQUENCE [LARGE SCALE GENOMIC DNA]</scope>
    <source>
        <strain evidence="3 4">NB2006</strain>
    </source>
</reference>
<evidence type="ECO:0000313" key="3">
    <source>
        <dbReference type="EMBL" id="QOY36748.1"/>
    </source>
</evidence>
<feature type="signal peptide" evidence="1">
    <location>
        <begin position="1"/>
        <end position="19"/>
    </location>
</feature>
<name>A0A1S2LCC9_9BACI</name>
<feature type="chain" id="PRO_5036025449" evidence="1">
    <location>
        <begin position="20"/>
        <end position="320"/>
    </location>
</feature>
<reference evidence="3 4" key="3">
    <citation type="journal article" date="2019" name="Int. J. Syst. Evol. Microbiol.">
        <title>Anaerobacillus isosaccharinicus sp. nov., an alkaliphilic bacterium which degrades isosaccharinic acid.</title>
        <authorList>
            <person name="Bassil N.M."/>
            <person name="Lloyd J.R."/>
        </authorList>
    </citation>
    <scope>NUCLEOTIDE SEQUENCE [LARGE SCALE GENOMIC DNA]</scope>
    <source>
        <strain evidence="3 4">NB2006</strain>
    </source>
</reference>
<dbReference type="PANTHER" id="PTHR42941:SF1">
    <property type="entry name" value="SLL1037 PROTEIN"/>
    <property type="match status" value="1"/>
</dbReference>
<evidence type="ECO:0000313" key="4">
    <source>
        <dbReference type="Proteomes" id="UP000180175"/>
    </source>
</evidence>
<keyword evidence="1" id="KW-0732">Signal</keyword>
<dbReference type="NCBIfam" id="TIGR02122">
    <property type="entry name" value="TRAP_TAXI"/>
    <property type="match status" value="1"/>
</dbReference>
<gene>
    <name evidence="3" type="ORF">AWH56_003585</name>
    <name evidence="2" type="ORF">AWH56_16975</name>
</gene>
<dbReference type="EMBL" id="CP063356">
    <property type="protein sequence ID" value="QOY36748.1"/>
    <property type="molecule type" value="Genomic_DNA"/>
</dbReference>
<dbReference type="RefSeq" id="WP_071318189.1">
    <property type="nucleotide sequence ID" value="NZ_CP063356.2"/>
</dbReference>
<accession>A0A1S2LCC9</accession>
<dbReference type="Gene3D" id="3.40.190.10">
    <property type="entry name" value="Periplasmic binding protein-like II"/>
    <property type="match status" value="2"/>
</dbReference>
<dbReference type="Proteomes" id="UP000180175">
    <property type="component" value="Chromosome"/>
</dbReference>